<proteinExistence type="inferred from homology"/>
<dbReference type="InterPro" id="IPR004089">
    <property type="entry name" value="MCPsignal_dom"/>
</dbReference>
<evidence type="ECO:0000256" key="2">
    <source>
        <dbReference type="ARBA" id="ARBA00022692"/>
    </source>
</evidence>
<feature type="transmembrane region" description="Helical" evidence="8">
    <location>
        <begin position="6"/>
        <end position="31"/>
    </location>
</feature>
<dbReference type="GO" id="GO:0004888">
    <property type="term" value="F:transmembrane signaling receptor activity"/>
    <property type="evidence" value="ECO:0007669"/>
    <property type="project" value="InterPro"/>
</dbReference>
<evidence type="ECO:0000256" key="1">
    <source>
        <dbReference type="ARBA" id="ARBA00004141"/>
    </source>
</evidence>
<dbReference type="Gene3D" id="6.10.340.10">
    <property type="match status" value="1"/>
</dbReference>
<dbReference type="OrthoDB" id="2489132at2"/>
<dbReference type="PROSITE" id="PS50885">
    <property type="entry name" value="HAMP"/>
    <property type="match status" value="1"/>
</dbReference>
<dbReference type="GO" id="GO:0016020">
    <property type="term" value="C:membrane"/>
    <property type="evidence" value="ECO:0007669"/>
    <property type="project" value="UniProtKB-SubCell"/>
</dbReference>
<dbReference type="RefSeq" id="WP_124027945.1">
    <property type="nucleotide sequence ID" value="NZ_JBHRSN010000006.1"/>
</dbReference>
<dbReference type="PROSITE" id="PS50111">
    <property type="entry name" value="CHEMOTAXIS_TRANSDUC_2"/>
    <property type="match status" value="1"/>
</dbReference>
<keyword evidence="2 8" id="KW-0812">Transmembrane</keyword>
<evidence type="ECO:0000256" key="7">
    <source>
        <dbReference type="PROSITE-ProRule" id="PRU00284"/>
    </source>
</evidence>
<dbReference type="SUPFAM" id="SSF58104">
    <property type="entry name" value="Methyl-accepting chemotaxis protein (MCP) signaling domain"/>
    <property type="match status" value="1"/>
</dbReference>
<dbReference type="AlphaFoldDB" id="A0A3N5XZ93"/>
<evidence type="ECO:0000259" key="9">
    <source>
        <dbReference type="PROSITE" id="PS50111"/>
    </source>
</evidence>
<dbReference type="GO" id="GO:0007165">
    <property type="term" value="P:signal transduction"/>
    <property type="evidence" value="ECO:0007669"/>
    <property type="project" value="UniProtKB-KW"/>
</dbReference>
<accession>A0A3N5XZ93</accession>
<dbReference type="InterPro" id="IPR004090">
    <property type="entry name" value="Chemotax_Me-accpt_rcpt"/>
</dbReference>
<dbReference type="PANTHER" id="PTHR32089">
    <property type="entry name" value="METHYL-ACCEPTING CHEMOTAXIS PROTEIN MCPB"/>
    <property type="match status" value="1"/>
</dbReference>
<organism evidence="11 12">
    <name type="scientific">Alteromonas sediminis</name>
    <dbReference type="NCBI Taxonomy" id="2259342"/>
    <lineage>
        <taxon>Bacteria</taxon>
        <taxon>Pseudomonadati</taxon>
        <taxon>Pseudomonadota</taxon>
        <taxon>Gammaproteobacteria</taxon>
        <taxon>Alteromonadales</taxon>
        <taxon>Alteromonadaceae</taxon>
        <taxon>Alteromonas/Salinimonas group</taxon>
        <taxon>Alteromonas</taxon>
    </lineage>
</organism>
<evidence type="ECO:0000313" key="11">
    <source>
        <dbReference type="EMBL" id="RPJ66587.1"/>
    </source>
</evidence>
<evidence type="ECO:0000256" key="8">
    <source>
        <dbReference type="SAM" id="Phobius"/>
    </source>
</evidence>
<dbReference type="Pfam" id="PF00015">
    <property type="entry name" value="MCPsignal"/>
    <property type="match status" value="1"/>
</dbReference>
<dbReference type="InterPro" id="IPR024478">
    <property type="entry name" value="HlyB_4HB_MCP"/>
</dbReference>
<evidence type="ECO:0000256" key="6">
    <source>
        <dbReference type="ARBA" id="ARBA00029447"/>
    </source>
</evidence>
<comment type="subcellular location">
    <subcellularLocation>
        <location evidence="1">Membrane</location>
        <topology evidence="1">Multi-pass membrane protein</topology>
    </subcellularLocation>
</comment>
<dbReference type="EMBL" id="RPOK01000003">
    <property type="protein sequence ID" value="RPJ66587.1"/>
    <property type="molecule type" value="Genomic_DNA"/>
</dbReference>
<feature type="domain" description="HAMP" evidence="10">
    <location>
        <begin position="208"/>
        <end position="261"/>
    </location>
</feature>
<evidence type="ECO:0000256" key="3">
    <source>
        <dbReference type="ARBA" id="ARBA00022989"/>
    </source>
</evidence>
<comment type="similarity">
    <text evidence="6">Belongs to the methyl-accepting chemotaxis (MCP) protein family.</text>
</comment>
<evidence type="ECO:0000256" key="5">
    <source>
        <dbReference type="ARBA" id="ARBA00023224"/>
    </source>
</evidence>
<name>A0A3N5XZ93_9ALTE</name>
<dbReference type="Gene3D" id="1.10.287.950">
    <property type="entry name" value="Methyl-accepting chemotaxis protein"/>
    <property type="match status" value="1"/>
</dbReference>
<reference evidence="11 12" key="1">
    <citation type="submission" date="2018-11" db="EMBL/GenBank/DDBJ databases">
        <authorList>
            <person name="Ye M.-Q."/>
            <person name="Du Z.-J."/>
        </authorList>
    </citation>
    <scope>NUCLEOTIDE SEQUENCE [LARGE SCALE GENOMIC DNA]</scope>
    <source>
        <strain evidence="11 12">U0105</strain>
    </source>
</reference>
<protein>
    <submittedName>
        <fullName evidence="11">Methyl-accepting chemotaxis protein</fullName>
    </submittedName>
</protein>
<feature type="domain" description="Methyl-accepting transducer" evidence="9">
    <location>
        <begin position="266"/>
        <end position="502"/>
    </location>
</feature>
<evidence type="ECO:0000313" key="12">
    <source>
        <dbReference type="Proteomes" id="UP000275281"/>
    </source>
</evidence>
<dbReference type="PRINTS" id="PR00260">
    <property type="entry name" value="CHEMTRNSDUCR"/>
</dbReference>
<dbReference type="PANTHER" id="PTHR32089:SF119">
    <property type="entry name" value="METHYL-ACCEPTING CHEMOTAXIS PROTEIN CTPL"/>
    <property type="match status" value="1"/>
</dbReference>
<comment type="caution">
    <text evidence="11">The sequence shown here is derived from an EMBL/GenBank/DDBJ whole genome shotgun (WGS) entry which is preliminary data.</text>
</comment>
<keyword evidence="5 7" id="KW-0807">Transducer</keyword>
<keyword evidence="4 8" id="KW-0472">Membrane</keyword>
<feature type="transmembrane region" description="Helical" evidence="8">
    <location>
        <begin position="188"/>
        <end position="207"/>
    </location>
</feature>
<dbReference type="GO" id="GO:0006935">
    <property type="term" value="P:chemotaxis"/>
    <property type="evidence" value="ECO:0007669"/>
    <property type="project" value="InterPro"/>
</dbReference>
<dbReference type="SMART" id="SM00304">
    <property type="entry name" value="HAMP"/>
    <property type="match status" value="1"/>
</dbReference>
<dbReference type="InterPro" id="IPR003660">
    <property type="entry name" value="HAMP_dom"/>
</dbReference>
<keyword evidence="12" id="KW-1185">Reference proteome</keyword>
<dbReference type="CDD" id="cd11386">
    <property type="entry name" value="MCP_signal"/>
    <property type="match status" value="1"/>
</dbReference>
<dbReference type="FunFam" id="1.10.287.950:FF:000001">
    <property type="entry name" value="Methyl-accepting chemotaxis sensory transducer"/>
    <property type="match status" value="1"/>
</dbReference>
<dbReference type="Proteomes" id="UP000275281">
    <property type="component" value="Unassembled WGS sequence"/>
</dbReference>
<evidence type="ECO:0000256" key="4">
    <source>
        <dbReference type="ARBA" id="ARBA00023136"/>
    </source>
</evidence>
<evidence type="ECO:0000259" key="10">
    <source>
        <dbReference type="PROSITE" id="PS50885"/>
    </source>
</evidence>
<gene>
    <name evidence="11" type="ORF">DRW07_10915</name>
</gene>
<dbReference type="SMART" id="SM00283">
    <property type="entry name" value="MA"/>
    <property type="match status" value="1"/>
</dbReference>
<keyword evidence="3 8" id="KW-1133">Transmembrane helix</keyword>
<sequence length="538" mass="58439">MQFNVLTKLIALAAVPLFVSLVVFAIGGFALTNVAEKTESITEDRLVVITQLSRLSDIYSRQVVDLAHKTKAQMLFWDESQAQIDDAVAKINDAWSAYKARPLSAQEQALLAENEAAFEQADATIAKLQGFIQEQSSYSMGSFIDLQLYPGIEPIISLISQLNGLQEELAMQDKLEAEALSQSSLQGMAGFLAVAVALTVALAWWLVTGINQRVNKIRTVITQIEKDRNLSLEMNLPQGDEFGDIGRRFDRMMLSLKALISNIQAKGANVEMIAKTVDQVSQNSESQALAQRAELDRFITSLDAVSHSAKVVVNGVSKTSEVTRQAEKTATSGNETVIQTVESIMEVNQIVKNAAGNVEELRSSSDEIGTVIEVIKSIAEQTNLLALNAAIEAARAGEQGRGFAVVADEVRQLASRTATSTQEIYQIIEKIQSGTQSAFEAMQQAEKAVLASVDQAKVSGEALDKITGDFNVIVTQSEEMQLAVNEQISAFSVMQENVKRFEGLLDEGASLTREGTQASKQISTETTAMNEELSAYKA</sequence>
<dbReference type="Pfam" id="PF12729">
    <property type="entry name" value="4HB_MCP_1"/>
    <property type="match status" value="1"/>
</dbReference>